<dbReference type="EMBL" id="JACXSS010000001">
    <property type="protein sequence ID" value="MBD9354385.1"/>
    <property type="molecule type" value="Genomic_DNA"/>
</dbReference>
<dbReference type="Proteomes" id="UP000652176">
    <property type="component" value="Unassembled WGS sequence"/>
</dbReference>
<protein>
    <submittedName>
        <fullName evidence="2">Uncharacterized protein</fullName>
    </submittedName>
</protein>
<sequence length="133" mass="14938">MLRFIKRNSVIIQWLSGLGIPVALIVSSWLVTTSIEQSKVDSDYVRIALNILSTEQKPDDKLGNLNNNPGRSDQLALREWAIRLLNKKSPEKFTDEEQKALLMGQLSSSRIMNKTIQSLGLGKFLVPDATENE</sequence>
<keyword evidence="1" id="KW-1133">Transmembrane helix</keyword>
<reference evidence="2 3" key="1">
    <citation type="submission" date="2020-09" db="EMBL/GenBank/DDBJ databases">
        <title>Methylomonas albis sp. nov. and Methylomonas fluvii sp. nov.: Two cold-adapted methanotrophs from the River Elbe and an amended description of Methylovulum psychrotolerans strain Eb1.</title>
        <authorList>
            <person name="Bussmann I.K."/>
            <person name="Klings K.-W."/>
            <person name="Warnstedt J."/>
            <person name="Hoppert M."/>
            <person name="Saborowski A."/>
            <person name="Horn F."/>
            <person name="Liebner S."/>
        </authorList>
    </citation>
    <scope>NUCLEOTIDE SEQUENCE [LARGE SCALE GENOMIC DNA]</scope>
    <source>
        <strain evidence="2 3">EbA</strain>
    </source>
</reference>
<comment type="caution">
    <text evidence="2">The sequence shown here is derived from an EMBL/GenBank/DDBJ whole genome shotgun (WGS) entry which is preliminary data.</text>
</comment>
<gene>
    <name evidence="2" type="ORF">IE877_00520</name>
</gene>
<evidence type="ECO:0000313" key="3">
    <source>
        <dbReference type="Proteomes" id="UP000652176"/>
    </source>
</evidence>
<evidence type="ECO:0000313" key="2">
    <source>
        <dbReference type="EMBL" id="MBD9354385.1"/>
    </source>
</evidence>
<feature type="transmembrane region" description="Helical" evidence="1">
    <location>
        <begin position="12"/>
        <end position="31"/>
    </location>
</feature>
<dbReference type="RefSeq" id="WP_192372242.1">
    <property type="nucleotide sequence ID" value="NZ_CAJHIV010000001.1"/>
</dbReference>
<evidence type="ECO:0000256" key="1">
    <source>
        <dbReference type="SAM" id="Phobius"/>
    </source>
</evidence>
<accession>A0ABR9CUT4</accession>
<keyword evidence="3" id="KW-1185">Reference proteome</keyword>
<keyword evidence="1" id="KW-0472">Membrane</keyword>
<proteinExistence type="predicted"/>
<name>A0ABR9CUT4_9GAMM</name>
<keyword evidence="1" id="KW-0812">Transmembrane</keyword>
<organism evidence="2 3">
    <name type="scientific">Methylomonas albis</name>
    <dbReference type="NCBI Taxonomy" id="1854563"/>
    <lineage>
        <taxon>Bacteria</taxon>
        <taxon>Pseudomonadati</taxon>
        <taxon>Pseudomonadota</taxon>
        <taxon>Gammaproteobacteria</taxon>
        <taxon>Methylococcales</taxon>
        <taxon>Methylococcaceae</taxon>
        <taxon>Methylomonas</taxon>
    </lineage>
</organism>